<dbReference type="GO" id="GO:0008379">
    <property type="term" value="F:thioredoxin peroxidase activity"/>
    <property type="evidence" value="ECO:0007669"/>
    <property type="project" value="InterPro"/>
</dbReference>
<evidence type="ECO:0000256" key="2">
    <source>
        <dbReference type="ARBA" id="ARBA00023284"/>
    </source>
</evidence>
<accession>Q5DZ36</accession>
<keyword evidence="5" id="KW-0575">Peroxidase</keyword>
<reference evidence="5 6" key="2">
    <citation type="journal article" date="2008" name="BMC Genomics">
        <title>Comparative genomics-based investigation of resequencing targets in Vibrio fischeri: focus on point miscalls and artefactual expansions.</title>
        <authorList>
            <person name="Mandel M.J."/>
            <person name="Stabb E.V."/>
            <person name="Ruby E.G."/>
        </authorList>
    </citation>
    <scope>NUCLEOTIDE SEQUENCE [LARGE SCALE GENOMIC DNA]</scope>
    <source>
        <strain evidence="6">ATCC 700601 / ES114</strain>
    </source>
</reference>
<evidence type="ECO:0000256" key="3">
    <source>
        <dbReference type="SAM" id="SignalP"/>
    </source>
</evidence>
<keyword evidence="6" id="KW-1185">Reference proteome</keyword>
<feature type="signal peptide" evidence="3">
    <location>
        <begin position="1"/>
        <end position="18"/>
    </location>
</feature>
<dbReference type="InterPro" id="IPR036249">
    <property type="entry name" value="Thioredoxin-like_sf"/>
</dbReference>
<dbReference type="InterPro" id="IPR050455">
    <property type="entry name" value="Tpx_Peroxidase_subfamily"/>
</dbReference>
<dbReference type="KEGG" id="vfi:VF_A0890"/>
<dbReference type="CDD" id="cd03014">
    <property type="entry name" value="PRX_Atyp2cys"/>
    <property type="match status" value="1"/>
</dbReference>
<dbReference type="STRING" id="312309.VF_A0890"/>
<evidence type="ECO:0000313" key="5">
    <source>
        <dbReference type="EMBL" id="AAW87960.1"/>
    </source>
</evidence>
<name>Q5DZ36_ALIF1</name>
<dbReference type="EMBL" id="CP000021">
    <property type="protein sequence ID" value="AAW87960.1"/>
    <property type="molecule type" value="Genomic_DNA"/>
</dbReference>
<dbReference type="Proteomes" id="UP000000537">
    <property type="component" value="Chromosome II"/>
</dbReference>
<reference evidence="5 6" key="1">
    <citation type="journal article" date="2005" name="Proc. Natl. Acad. Sci. U.S.A.">
        <title>Complete genome sequence of Vibrio fischeri: a symbiotic bacterium with pathogenic congeners.</title>
        <authorList>
            <person name="Ruby E.G."/>
            <person name="Urbanowski M."/>
            <person name="Campbell J."/>
            <person name="Dunn A."/>
            <person name="Faini M."/>
            <person name="Gunsalus R."/>
            <person name="Lostroh P."/>
            <person name="Lupp C."/>
            <person name="McCann J."/>
            <person name="Millikan D."/>
            <person name="Schaefer A."/>
            <person name="Stabb E."/>
            <person name="Stevens A."/>
            <person name="Visick K."/>
            <person name="Whistler C."/>
            <person name="Greenberg E.P."/>
        </authorList>
    </citation>
    <scope>NUCLEOTIDE SEQUENCE [LARGE SCALE GENOMIC DNA]</scope>
    <source>
        <strain evidence="6">ATCC 700601 / ES114</strain>
    </source>
</reference>
<evidence type="ECO:0000259" key="4">
    <source>
        <dbReference type="PROSITE" id="PS51352"/>
    </source>
</evidence>
<dbReference type="PANTHER" id="PTHR43110">
    <property type="entry name" value="THIOL PEROXIDASE"/>
    <property type="match status" value="1"/>
</dbReference>
<feature type="chain" id="PRO_5004255766" evidence="3">
    <location>
        <begin position="19"/>
        <end position="203"/>
    </location>
</feature>
<dbReference type="InterPro" id="IPR002065">
    <property type="entry name" value="TPX"/>
</dbReference>
<keyword evidence="5" id="KW-0560">Oxidoreductase</keyword>
<dbReference type="EnsemblBacteria" id="AAW87960">
    <property type="protein sequence ID" value="AAW87960"/>
    <property type="gene ID" value="VF_A0890"/>
</dbReference>
<gene>
    <name evidence="5" type="ordered locus">VF_A0890</name>
</gene>
<sequence length="203" mass="22622">MKKITLLIGMLLSTSVFAEKQFEITQKNAAFGTQQTVTLENKVNFNLSGNAIKVGDYFPSIELITSNLQSFDTSESGRVKIYSLLTSIDTPVCVQQAIDLAKFTTKHSNMNNGIEFYAISADTPFAQQRFINKYNLNGLKFLSDSIEHNFGKETGAQIKELGLLTRSIIVVDKNNKIAYYQRVPELTTIPDLNKAVNIAKTLI</sequence>
<dbReference type="HOGENOM" id="CLU_042529_12_0_6"/>
<dbReference type="RefSeq" id="WP_011263708.1">
    <property type="nucleotide sequence ID" value="NC_006841.2"/>
</dbReference>
<feature type="domain" description="Thioredoxin" evidence="4">
    <location>
        <begin position="52"/>
        <end position="201"/>
    </location>
</feature>
<keyword evidence="3" id="KW-0732">Signal</keyword>
<protein>
    <submittedName>
        <fullName evidence="5">Thioredoxin peroxidase</fullName>
        <ecNumber evidence="5">1.11.1.-</ecNumber>
    </submittedName>
</protein>
<organism evidence="5 6">
    <name type="scientific">Aliivibrio fischeri (strain ATCC 700601 / ES114)</name>
    <name type="common">Vibrio fischeri</name>
    <dbReference type="NCBI Taxonomy" id="312309"/>
    <lineage>
        <taxon>Bacteria</taxon>
        <taxon>Pseudomonadati</taxon>
        <taxon>Pseudomonadota</taxon>
        <taxon>Gammaproteobacteria</taxon>
        <taxon>Vibrionales</taxon>
        <taxon>Vibrionaceae</taxon>
        <taxon>Aliivibrio</taxon>
    </lineage>
</organism>
<dbReference type="PATRIC" id="fig|312309.11.peg.3490"/>
<dbReference type="eggNOG" id="COG2077">
    <property type="taxonomic scope" value="Bacteria"/>
</dbReference>
<dbReference type="AlphaFoldDB" id="Q5DZ36"/>
<dbReference type="InterPro" id="IPR013740">
    <property type="entry name" value="Redoxin"/>
</dbReference>
<dbReference type="InterPro" id="IPR013766">
    <property type="entry name" value="Thioredoxin_domain"/>
</dbReference>
<dbReference type="OrthoDB" id="9781543at2"/>
<dbReference type="PROSITE" id="PS51352">
    <property type="entry name" value="THIOREDOXIN_2"/>
    <property type="match status" value="1"/>
</dbReference>
<dbReference type="PANTHER" id="PTHR43110:SF1">
    <property type="entry name" value="THIOL PEROXIDASE"/>
    <property type="match status" value="1"/>
</dbReference>
<dbReference type="SUPFAM" id="SSF52833">
    <property type="entry name" value="Thioredoxin-like"/>
    <property type="match status" value="1"/>
</dbReference>
<proteinExistence type="predicted"/>
<evidence type="ECO:0000256" key="1">
    <source>
        <dbReference type="ARBA" id="ARBA00023157"/>
    </source>
</evidence>
<dbReference type="Pfam" id="PF08534">
    <property type="entry name" value="Redoxin"/>
    <property type="match status" value="1"/>
</dbReference>
<dbReference type="SMR" id="Q5DZ36"/>
<dbReference type="EC" id="1.11.1.-" evidence="5"/>
<keyword evidence="1" id="KW-1015">Disulfide bond</keyword>
<dbReference type="GeneID" id="54166209"/>
<evidence type="ECO:0000313" key="6">
    <source>
        <dbReference type="Proteomes" id="UP000000537"/>
    </source>
</evidence>
<dbReference type="Gene3D" id="3.40.30.10">
    <property type="entry name" value="Glutaredoxin"/>
    <property type="match status" value="1"/>
</dbReference>
<keyword evidence="2" id="KW-0676">Redox-active center</keyword>